<proteinExistence type="predicted"/>
<evidence type="ECO:0000313" key="2">
    <source>
        <dbReference type="Proteomes" id="UP001056681"/>
    </source>
</evidence>
<accession>A0ABY4T4W0</accession>
<protein>
    <submittedName>
        <fullName evidence="1">DUF1203 domain-containing protein</fullName>
    </submittedName>
</protein>
<dbReference type="Pfam" id="PF06718">
    <property type="entry name" value="DUF1203"/>
    <property type="match status" value="1"/>
</dbReference>
<reference evidence="1" key="1">
    <citation type="submission" date="2020-10" db="EMBL/GenBank/DDBJ databases">
        <title>Whole-genome sequence of Luteibacter sp. EIF3.</title>
        <authorList>
            <person name="Friedrich I."/>
            <person name="Hertel R."/>
            <person name="Daniel R."/>
        </authorList>
    </citation>
    <scope>NUCLEOTIDE SEQUENCE</scope>
    <source>
        <strain evidence="1">EIF3</strain>
    </source>
</reference>
<sequence length="155" mass="17492">MTFRILGLDSAIFVPLFGLTESELASRGVKRMWVDSWPGFPDRIEVADVPVGESVLLLNYTHQPADTPYRSSHAIFVREFANEPLDVVDVIPKAMERRTISLRSFNSSHEMVDATLVEGRNLKEAIESLLSDAEVEYLHAHYAVRGCYAARIERV</sequence>
<organism evidence="1 2">
    <name type="scientific">Luteibacter flocculans</name>
    <dbReference type="NCBI Taxonomy" id="2780091"/>
    <lineage>
        <taxon>Bacteria</taxon>
        <taxon>Pseudomonadati</taxon>
        <taxon>Pseudomonadota</taxon>
        <taxon>Gammaproteobacteria</taxon>
        <taxon>Lysobacterales</taxon>
        <taxon>Rhodanobacteraceae</taxon>
        <taxon>Luteibacter</taxon>
    </lineage>
</organism>
<evidence type="ECO:0000313" key="1">
    <source>
        <dbReference type="EMBL" id="URL59939.1"/>
    </source>
</evidence>
<keyword evidence="2" id="KW-1185">Reference proteome</keyword>
<dbReference type="Proteomes" id="UP001056681">
    <property type="component" value="Chromosome"/>
</dbReference>
<dbReference type="RefSeq" id="WP_250340411.1">
    <property type="nucleotide sequence ID" value="NZ_CP063231.1"/>
</dbReference>
<dbReference type="EMBL" id="CP063231">
    <property type="protein sequence ID" value="URL59939.1"/>
    <property type="molecule type" value="Genomic_DNA"/>
</dbReference>
<name>A0ABY4T4W0_9GAMM</name>
<dbReference type="InterPro" id="IPR009593">
    <property type="entry name" value="DUF1203"/>
</dbReference>
<gene>
    <name evidence="1" type="ORF">IM816_07600</name>
</gene>